<dbReference type="Proteomes" id="UP000607653">
    <property type="component" value="Unassembled WGS sequence"/>
</dbReference>
<protein>
    <submittedName>
        <fullName evidence="1">Uncharacterized protein</fullName>
    </submittedName>
</protein>
<accession>A0A822ZU90</accession>
<name>A0A822ZU90_NELNU</name>
<comment type="caution">
    <text evidence="1">The sequence shown here is derived from an EMBL/GenBank/DDBJ whole genome shotgun (WGS) entry which is preliminary data.</text>
</comment>
<evidence type="ECO:0000313" key="1">
    <source>
        <dbReference type="EMBL" id="DAD46859.1"/>
    </source>
</evidence>
<keyword evidence="2" id="KW-1185">Reference proteome</keyword>
<evidence type="ECO:0000313" key="2">
    <source>
        <dbReference type="Proteomes" id="UP000607653"/>
    </source>
</evidence>
<sequence>MLFFPANAPILIYLSPLQIQVILYGGQVVSWKNDHREELLLTSSKVIFLFSLYHGRSFCLNVCFIFE</sequence>
<proteinExistence type="predicted"/>
<organism evidence="1 2">
    <name type="scientific">Nelumbo nucifera</name>
    <name type="common">Sacred lotus</name>
    <dbReference type="NCBI Taxonomy" id="4432"/>
    <lineage>
        <taxon>Eukaryota</taxon>
        <taxon>Viridiplantae</taxon>
        <taxon>Streptophyta</taxon>
        <taxon>Embryophyta</taxon>
        <taxon>Tracheophyta</taxon>
        <taxon>Spermatophyta</taxon>
        <taxon>Magnoliopsida</taxon>
        <taxon>Proteales</taxon>
        <taxon>Nelumbonaceae</taxon>
        <taxon>Nelumbo</taxon>
    </lineage>
</organism>
<dbReference type="AlphaFoldDB" id="A0A822ZU90"/>
<gene>
    <name evidence="1" type="ORF">HUJ06_016796</name>
</gene>
<reference evidence="1 2" key="1">
    <citation type="journal article" date="2020" name="Mol. Biol. Evol.">
        <title>Distinct Expression and Methylation Patterns for Genes with Different Fates following a Single Whole-Genome Duplication in Flowering Plants.</title>
        <authorList>
            <person name="Shi T."/>
            <person name="Rahmani R.S."/>
            <person name="Gugger P.F."/>
            <person name="Wang M."/>
            <person name="Li H."/>
            <person name="Zhang Y."/>
            <person name="Li Z."/>
            <person name="Wang Q."/>
            <person name="Van de Peer Y."/>
            <person name="Marchal K."/>
            <person name="Chen J."/>
        </authorList>
    </citation>
    <scope>NUCLEOTIDE SEQUENCE [LARGE SCALE GENOMIC DNA]</scope>
    <source>
        <tissue evidence="1">Leaf</tissue>
    </source>
</reference>
<dbReference type="EMBL" id="DUZY01000008">
    <property type="protein sequence ID" value="DAD46859.1"/>
    <property type="molecule type" value="Genomic_DNA"/>
</dbReference>